<feature type="region of interest" description="Disordered" evidence="1">
    <location>
        <begin position="45"/>
        <end position="139"/>
    </location>
</feature>
<dbReference type="AlphaFoldDB" id="A0A9P6XSH5"/>
<protein>
    <submittedName>
        <fullName evidence="2">Uncharacterized protein</fullName>
    </submittedName>
</protein>
<proteinExistence type="predicted"/>
<sequence length="155" mass="16219">MLEEAGVIQGYEARLAPDEVGLGLTVFVGVKRAAGSHRRAPGIRRIRLPAAGRSARPARLRALPAGHAAEAAGRQGHPQQLRHPDGQTAKPAAAGPSGQVARPRAWPPPRGPLRRAADRTAPATSPGNAGPPPARTSWACRRETAAWGRIRSAAE</sequence>
<evidence type="ECO:0000256" key="1">
    <source>
        <dbReference type="SAM" id="MobiDB-lite"/>
    </source>
</evidence>
<comment type="caution">
    <text evidence="2">The sequence shown here is derived from an EMBL/GenBank/DDBJ whole genome shotgun (WGS) entry which is preliminary data.</text>
</comment>
<gene>
    <name evidence="2" type="ORF">G6F50_016591</name>
</gene>
<accession>A0A9P6XSH5</accession>
<evidence type="ECO:0000313" key="3">
    <source>
        <dbReference type="Proteomes" id="UP000740926"/>
    </source>
</evidence>
<dbReference type="Proteomes" id="UP000740926">
    <property type="component" value="Unassembled WGS sequence"/>
</dbReference>
<keyword evidence="3" id="KW-1185">Reference proteome</keyword>
<dbReference type="EMBL" id="JAANIU010010669">
    <property type="protein sequence ID" value="KAG1531634.1"/>
    <property type="molecule type" value="Genomic_DNA"/>
</dbReference>
<name>A0A9P6XSH5_9FUNG</name>
<feature type="compositionally biased region" description="Low complexity" evidence="1">
    <location>
        <begin position="48"/>
        <end position="72"/>
    </location>
</feature>
<organism evidence="2 3">
    <name type="scientific">Rhizopus delemar</name>
    <dbReference type="NCBI Taxonomy" id="936053"/>
    <lineage>
        <taxon>Eukaryota</taxon>
        <taxon>Fungi</taxon>
        <taxon>Fungi incertae sedis</taxon>
        <taxon>Mucoromycota</taxon>
        <taxon>Mucoromycotina</taxon>
        <taxon>Mucoromycetes</taxon>
        <taxon>Mucorales</taxon>
        <taxon>Mucorineae</taxon>
        <taxon>Rhizopodaceae</taxon>
        <taxon>Rhizopus</taxon>
    </lineage>
</organism>
<reference evidence="2 3" key="1">
    <citation type="journal article" date="2020" name="Microb. Genom.">
        <title>Genetic diversity of clinical and environmental Mucorales isolates obtained from an investigation of mucormycosis cases among solid organ transplant recipients.</title>
        <authorList>
            <person name="Nguyen M.H."/>
            <person name="Kaul D."/>
            <person name="Muto C."/>
            <person name="Cheng S.J."/>
            <person name="Richter R.A."/>
            <person name="Bruno V.M."/>
            <person name="Liu G."/>
            <person name="Beyhan S."/>
            <person name="Sundermann A.J."/>
            <person name="Mounaud S."/>
            <person name="Pasculle A.W."/>
            <person name="Nierman W.C."/>
            <person name="Driscoll E."/>
            <person name="Cumbie R."/>
            <person name="Clancy C.J."/>
            <person name="Dupont C.L."/>
        </authorList>
    </citation>
    <scope>NUCLEOTIDE SEQUENCE [LARGE SCALE GENOMIC DNA]</scope>
    <source>
        <strain evidence="2 3">GL24</strain>
    </source>
</reference>
<evidence type="ECO:0000313" key="2">
    <source>
        <dbReference type="EMBL" id="KAG1531634.1"/>
    </source>
</evidence>